<accession>A0A934V4K5</accession>
<dbReference type="AlphaFoldDB" id="A0A934V4K5"/>
<feature type="compositionally biased region" description="Low complexity" evidence="1">
    <location>
        <begin position="1"/>
        <end position="25"/>
    </location>
</feature>
<dbReference type="Proteomes" id="UP000635245">
    <property type="component" value="Unassembled WGS sequence"/>
</dbReference>
<comment type="caution">
    <text evidence="3">The sequence shown here is derived from an EMBL/GenBank/DDBJ whole genome shotgun (WGS) entry which is preliminary data.</text>
</comment>
<feature type="transmembrane region" description="Helical" evidence="2">
    <location>
        <begin position="36"/>
        <end position="61"/>
    </location>
</feature>
<gene>
    <name evidence="3" type="ORF">JHE00_10770</name>
</gene>
<sequence length="195" mass="19805">MTHGHPQQPGGYPQNPGGYPQSGYGPQPPRKSKAGVVVAVVGLVAAVSILGITGFVAPGFLLGDDESGSSAAAATSERQVAPSTTSARTNGSSSGTADDEGTRTIRDFVHSLNAGDADYAAGLFCPEVRDGEEQVEEILARGLAFEADYLVDDDPALAGARVTGTGGVTASGLITATRENNGSTFCISTVGIDYR</sequence>
<feature type="region of interest" description="Disordered" evidence="1">
    <location>
        <begin position="1"/>
        <end position="31"/>
    </location>
</feature>
<reference evidence="3" key="1">
    <citation type="submission" date="2020-12" db="EMBL/GenBank/DDBJ databases">
        <title>Prauserella sp. ASG 168, a novel actinomycete isolated from cave rock.</title>
        <authorList>
            <person name="Suriyachadkun C."/>
        </authorList>
    </citation>
    <scope>NUCLEOTIDE SEQUENCE</scope>
    <source>
        <strain evidence="3">ASG 168</strain>
    </source>
</reference>
<dbReference type="EMBL" id="JAENJH010000002">
    <property type="protein sequence ID" value="MBK1784809.1"/>
    <property type="molecule type" value="Genomic_DNA"/>
</dbReference>
<feature type="region of interest" description="Disordered" evidence="1">
    <location>
        <begin position="66"/>
        <end position="102"/>
    </location>
</feature>
<evidence type="ECO:0000256" key="1">
    <source>
        <dbReference type="SAM" id="MobiDB-lite"/>
    </source>
</evidence>
<keyword evidence="2" id="KW-0472">Membrane</keyword>
<name>A0A934V4K5_9PSEU</name>
<keyword evidence="4" id="KW-1185">Reference proteome</keyword>
<proteinExistence type="predicted"/>
<keyword evidence="2" id="KW-0812">Transmembrane</keyword>
<feature type="compositionally biased region" description="Polar residues" evidence="1">
    <location>
        <begin position="77"/>
        <end position="96"/>
    </location>
</feature>
<evidence type="ECO:0000256" key="2">
    <source>
        <dbReference type="SAM" id="Phobius"/>
    </source>
</evidence>
<organism evidence="3 4">
    <name type="scientific">Prauserella cavernicola</name>
    <dbReference type="NCBI Taxonomy" id="2800127"/>
    <lineage>
        <taxon>Bacteria</taxon>
        <taxon>Bacillati</taxon>
        <taxon>Actinomycetota</taxon>
        <taxon>Actinomycetes</taxon>
        <taxon>Pseudonocardiales</taxon>
        <taxon>Pseudonocardiaceae</taxon>
        <taxon>Prauserella</taxon>
    </lineage>
</organism>
<protein>
    <submittedName>
        <fullName evidence="3">Uncharacterized protein</fullName>
    </submittedName>
</protein>
<keyword evidence="2" id="KW-1133">Transmembrane helix</keyword>
<evidence type="ECO:0000313" key="4">
    <source>
        <dbReference type="Proteomes" id="UP000635245"/>
    </source>
</evidence>
<dbReference type="RefSeq" id="WP_200317474.1">
    <property type="nucleotide sequence ID" value="NZ_JAENJH010000002.1"/>
</dbReference>
<evidence type="ECO:0000313" key="3">
    <source>
        <dbReference type="EMBL" id="MBK1784809.1"/>
    </source>
</evidence>